<dbReference type="Gene3D" id="3.40.50.300">
    <property type="entry name" value="P-loop containing nucleotide triphosphate hydrolases"/>
    <property type="match status" value="1"/>
</dbReference>
<organism evidence="2 3">
    <name type="scientific">Nocardioides zeae</name>
    <dbReference type="NCBI Taxonomy" id="1457234"/>
    <lineage>
        <taxon>Bacteria</taxon>
        <taxon>Bacillati</taxon>
        <taxon>Actinomycetota</taxon>
        <taxon>Actinomycetes</taxon>
        <taxon>Propionibacteriales</taxon>
        <taxon>Nocardioidaceae</taxon>
        <taxon>Nocardioides</taxon>
    </lineage>
</organism>
<dbReference type="AlphaFoldDB" id="A0A6P0HJL0"/>
<gene>
    <name evidence="2" type="ORF">G3T38_11540</name>
</gene>
<name>A0A6P0HJL0_9ACTN</name>
<dbReference type="PANTHER" id="PTHR10605">
    <property type="entry name" value="HEPARAN SULFATE SULFOTRANSFERASE"/>
    <property type="match status" value="1"/>
</dbReference>
<dbReference type="Proteomes" id="UP000468687">
    <property type="component" value="Unassembled WGS sequence"/>
</dbReference>
<sequence>MSSLDDTRLVRRAKDLVPEPAKAGVAGLVRLAGQATAPLRPGADLLVVGAKRSGTTFLWSSLLAHPQVLPLVPAAQHIKSPHWFTRYSGRPESWYRGHFPTQQTRRRHAARAGAAFTVEADPLLLHDPRAAGRARAVLPGARVVVLLRDPVARAHSHYRERVKAGVEGLTFAEALAAEPGRTAGELDRLRERPAYYARAWDWYAYRARGEYAGPVAAWMAAYGEGRVLVLRSEDLYADPTGTLRRVTDFAGMDPVAAGPSSTRRNRAPGVDLDDAVAEELRAHYEPHNKDLARLLGTEIWW</sequence>
<accession>A0A6P0HJL0</accession>
<keyword evidence="3" id="KW-1185">Reference proteome</keyword>
<dbReference type="EMBL" id="JAAGXA010000007">
    <property type="protein sequence ID" value="NEN78909.1"/>
    <property type="molecule type" value="Genomic_DNA"/>
</dbReference>
<dbReference type="PANTHER" id="PTHR10605:SF56">
    <property type="entry name" value="BIFUNCTIONAL HEPARAN SULFATE N-DEACETYLASE_N-SULFOTRANSFERASE"/>
    <property type="match status" value="1"/>
</dbReference>
<evidence type="ECO:0000313" key="2">
    <source>
        <dbReference type="EMBL" id="NEN78909.1"/>
    </source>
</evidence>
<dbReference type="InterPro" id="IPR037359">
    <property type="entry name" value="NST/OST"/>
</dbReference>
<dbReference type="SUPFAM" id="SSF52540">
    <property type="entry name" value="P-loop containing nucleoside triphosphate hydrolases"/>
    <property type="match status" value="1"/>
</dbReference>
<dbReference type="InterPro" id="IPR027417">
    <property type="entry name" value="P-loop_NTPase"/>
</dbReference>
<dbReference type="RefSeq" id="WP_163772456.1">
    <property type="nucleotide sequence ID" value="NZ_JAAGXA010000007.1"/>
</dbReference>
<protein>
    <submittedName>
        <fullName evidence="2">Sulfotransferase</fullName>
    </submittedName>
</protein>
<dbReference type="GO" id="GO:0008146">
    <property type="term" value="F:sulfotransferase activity"/>
    <property type="evidence" value="ECO:0007669"/>
    <property type="project" value="InterPro"/>
</dbReference>
<dbReference type="Pfam" id="PF13469">
    <property type="entry name" value="Sulfotransfer_3"/>
    <property type="match status" value="1"/>
</dbReference>
<evidence type="ECO:0000256" key="1">
    <source>
        <dbReference type="ARBA" id="ARBA00022679"/>
    </source>
</evidence>
<proteinExistence type="predicted"/>
<evidence type="ECO:0000313" key="3">
    <source>
        <dbReference type="Proteomes" id="UP000468687"/>
    </source>
</evidence>
<keyword evidence="1 2" id="KW-0808">Transferase</keyword>
<comment type="caution">
    <text evidence="2">The sequence shown here is derived from an EMBL/GenBank/DDBJ whole genome shotgun (WGS) entry which is preliminary data.</text>
</comment>
<reference evidence="2 3" key="1">
    <citation type="journal article" date="2014" name="Int. J. Syst. Evol. Microbiol.">
        <title>Nocardioides zeae sp. nov., isolated from the stem of Zea mays.</title>
        <authorList>
            <person name="Glaeser S.P."/>
            <person name="McInroy J.A."/>
            <person name="Busse H.J."/>
            <person name="Kampfer P."/>
        </authorList>
    </citation>
    <scope>NUCLEOTIDE SEQUENCE [LARGE SCALE GENOMIC DNA]</scope>
    <source>
        <strain evidence="2 3">JCM 30728</strain>
    </source>
</reference>